<reference evidence="3" key="1">
    <citation type="journal article" date="2015" name="Nat. Genet.">
        <title>The genome and transcriptome of the zoonotic hookworm Ancylostoma ceylanicum identify infection-specific gene families.</title>
        <authorList>
            <person name="Schwarz E.M."/>
            <person name="Hu Y."/>
            <person name="Antoshechkin I."/>
            <person name="Miller M.M."/>
            <person name="Sternberg P.W."/>
            <person name="Aroian R.V."/>
        </authorList>
    </citation>
    <scope>NUCLEOTIDE SEQUENCE</scope>
    <source>
        <strain evidence="3">HY135</strain>
    </source>
</reference>
<protein>
    <submittedName>
        <fullName evidence="2">Uncharacterized protein</fullName>
    </submittedName>
</protein>
<sequence length="92" mass="10483">MDLPDFSTLHFSSNIYWQQLYAGQVDYNLYQQRLIDQQVFQQQLMMEQNIVVGPVASPSALANTPTPTGREQLERGSWNGPAAAYFSRREGN</sequence>
<evidence type="ECO:0000313" key="3">
    <source>
        <dbReference type="Proteomes" id="UP000024635"/>
    </source>
</evidence>
<organism evidence="2 3">
    <name type="scientific">Ancylostoma ceylanicum</name>
    <dbReference type="NCBI Taxonomy" id="53326"/>
    <lineage>
        <taxon>Eukaryota</taxon>
        <taxon>Metazoa</taxon>
        <taxon>Ecdysozoa</taxon>
        <taxon>Nematoda</taxon>
        <taxon>Chromadorea</taxon>
        <taxon>Rhabditida</taxon>
        <taxon>Rhabditina</taxon>
        <taxon>Rhabditomorpha</taxon>
        <taxon>Strongyloidea</taxon>
        <taxon>Ancylostomatidae</taxon>
        <taxon>Ancylostomatinae</taxon>
        <taxon>Ancylostoma</taxon>
    </lineage>
</organism>
<dbReference type="AlphaFoldDB" id="A0A016V8M9"/>
<dbReference type="Proteomes" id="UP000024635">
    <property type="component" value="Unassembled WGS sequence"/>
</dbReference>
<dbReference type="EMBL" id="JARK01001350">
    <property type="protein sequence ID" value="EYC24004.1"/>
    <property type="molecule type" value="Genomic_DNA"/>
</dbReference>
<gene>
    <name evidence="2" type="primary">Acey_s0014.g2265</name>
    <name evidence="2" type="ORF">Y032_0014g2265</name>
</gene>
<keyword evidence="3" id="KW-1185">Reference proteome</keyword>
<evidence type="ECO:0000256" key="1">
    <source>
        <dbReference type="SAM" id="MobiDB-lite"/>
    </source>
</evidence>
<evidence type="ECO:0000313" key="2">
    <source>
        <dbReference type="EMBL" id="EYC24004.1"/>
    </source>
</evidence>
<comment type="caution">
    <text evidence="2">The sequence shown here is derived from an EMBL/GenBank/DDBJ whole genome shotgun (WGS) entry which is preliminary data.</text>
</comment>
<accession>A0A016V8M9</accession>
<feature type="region of interest" description="Disordered" evidence="1">
    <location>
        <begin position="61"/>
        <end position="92"/>
    </location>
</feature>
<proteinExistence type="predicted"/>
<name>A0A016V8M9_9BILA</name>